<dbReference type="Gene3D" id="2.102.10.10">
    <property type="entry name" value="Rieske [2Fe-2S] iron-sulphur domain"/>
    <property type="match status" value="1"/>
</dbReference>
<dbReference type="InterPro" id="IPR017941">
    <property type="entry name" value="Rieske_2Fe-2S"/>
</dbReference>
<evidence type="ECO:0000256" key="10">
    <source>
        <dbReference type="ARBA" id="ARBA00023004"/>
    </source>
</evidence>
<dbReference type="AlphaFoldDB" id="A0A9P9J0Q8"/>
<protein>
    <recommendedName>
        <fullName evidence="6">Choline monooxygenase, chloroplastic</fullName>
        <ecNumber evidence="5">1.14.15.7</ecNumber>
    </recommendedName>
</protein>
<gene>
    <name evidence="14" type="ORF">B0J13DRAFT_76075</name>
</gene>
<dbReference type="PROSITE" id="PS51296">
    <property type="entry name" value="RIESKE"/>
    <property type="match status" value="1"/>
</dbReference>
<dbReference type="SUPFAM" id="SSF50022">
    <property type="entry name" value="ISP domain"/>
    <property type="match status" value="1"/>
</dbReference>
<evidence type="ECO:0000256" key="2">
    <source>
        <dbReference type="ARBA" id="ARBA00002149"/>
    </source>
</evidence>
<dbReference type="CDD" id="cd00680">
    <property type="entry name" value="RHO_alpha_C"/>
    <property type="match status" value="1"/>
</dbReference>
<keyword evidence="9" id="KW-0560">Oxidoreductase</keyword>
<evidence type="ECO:0000256" key="4">
    <source>
        <dbReference type="ARBA" id="ARBA00010848"/>
    </source>
</evidence>
<reference evidence="14" key="1">
    <citation type="journal article" date="2021" name="Nat. Commun.">
        <title>Genetic determinants of endophytism in the Arabidopsis root mycobiome.</title>
        <authorList>
            <person name="Mesny F."/>
            <person name="Miyauchi S."/>
            <person name="Thiergart T."/>
            <person name="Pickel B."/>
            <person name="Atanasova L."/>
            <person name="Karlsson M."/>
            <person name="Huettel B."/>
            <person name="Barry K.W."/>
            <person name="Haridas S."/>
            <person name="Chen C."/>
            <person name="Bauer D."/>
            <person name="Andreopoulos W."/>
            <person name="Pangilinan J."/>
            <person name="LaButti K."/>
            <person name="Riley R."/>
            <person name="Lipzen A."/>
            <person name="Clum A."/>
            <person name="Drula E."/>
            <person name="Henrissat B."/>
            <person name="Kohler A."/>
            <person name="Grigoriev I.V."/>
            <person name="Martin F.M."/>
            <person name="Hacquard S."/>
        </authorList>
    </citation>
    <scope>NUCLEOTIDE SEQUENCE</scope>
    <source>
        <strain evidence="14">MPI-CAGE-AT-0021</strain>
    </source>
</reference>
<dbReference type="InterPro" id="IPR036922">
    <property type="entry name" value="Rieske_2Fe-2S_sf"/>
</dbReference>
<keyword evidence="15" id="KW-1185">Reference proteome</keyword>
<dbReference type="SUPFAM" id="SSF55961">
    <property type="entry name" value="Bet v1-like"/>
    <property type="match status" value="1"/>
</dbReference>
<dbReference type="GO" id="GO:0005506">
    <property type="term" value="F:iron ion binding"/>
    <property type="evidence" value="ECO:0007669"/>
    <property type="project" value="InterPro"/>
</dbReference>
<accession>A0A9P9J0Q8</accession>
<comment type="catalytic activity">
    <reaction evidence="12">
        <text>choline + 2 reduced [2Fe-2S]-[ferredoxin] + O2 + 2 H(+) = betaine aldehyde hydrate + 2 oxidized [2Fe-2S]-[ferredoxin] + H2O</text>
        <dbReference type="Rhea" id="RHEA:17769"/>
        <dbReference type="Rhea" id="RHEA-COMP:10000"/>
        <dbReference type="Rhea" id="RHEA-COMP:10001"/>
        <dbReference type="ChEBI" id="CHEBI:15354"/>
        <dbReference type="ChEBI" id="CHEBI:15377"/>
        <dbReference type="ChEBI" id="CHEBI:15378"/>
        <dbReference type="ChEBI" id="CHEBI:15379"/>
        <dbReference type="ChEBI" id="CHEBI:15870"/>
        <dbReference type="ChEBI" id="CHEBI:33737"/>
        <dbReference type="ChEBI" id="CHEBI:33738"/>
        <dbReference type="EC" id="1.14.15.7"/>
    </reaction>
</comment>
<comment type="cofactor">
    <cofactor evidence="1">
        <name>Fe cation</name>
        <dbReference type="ChEBI" id="CHEBI:24875"/>
    </cofactor>
</comment>
<evidence type="ECO:0000256" key="7">
    <source>
        <dbReference type="ARBA" id="ARBA00022714"/>
    </source>
</evidence>
<evidence type="ECO:0000313" key="14">
    <source>
        <dbReference type="EMBL" id="KAH7137269.1"/>
    </source>
</evidence>
<comment type="caution">
    <text evidence="14">The sequence shown here is derived from an EMBL/GenBank/DDBJ whole genome shotgun (WGS) entry which is preliminary data.</text>
</comment>
<dbReference type="OrthoDB" id="426882at2759"/>
<comment type="function">
    <text evidence="2">Catalyzes the first step of the osmoprotectant glycine betaine synthesis.</text>
</comment>
<organism evidence="14 15">
    <name type="scientific">Dactylonectria estremocensis</name>
    <dbReference type="NCBI Taxonomy" id="1079267"/>
    <lineage>
        <taxon>Eukaryota</taxon>
        <taxon>Fungi</taxon>
        <taxon>Dikarya</taxon>
        <taxon>Ascomycota</taxon>
        <taxon>Pezizomycotina</taxon>
        <taxon>Sordariomycetes</taxon>
        <taxon>Hypocreomycetidae</taxon>
        <taxon>Hypocreales</taxon>
        <taxon>Nectriaceae</taxon>
        <taxon>Dactylonectria</taxon>
    </lineage>
</organism>
<dbReference type="EC" id="1.14.15.7" evidence="5"/>
<evidence type="ECO:0000256" key="9">
    <source>
        <dbReference type="ARBA" id="ARBA00023002"/>
    </source>
</evidence>
<evidence type="ECO:0000256" key="6">
    <source>
        <dbReference type="ARBA" id="ARBA00014931"/>
    </source>
</evidence>
<dbReference type="InterPro" id="IPR015879">
    <property type="entry name" value="Ring_hydroxy_dOase_asu_C_dom"/>
</dbReference>
<dbReference type="Pfam" id="PF00355">
    <property type="entry name" value="Rieske"/>
    <property type="match status" value="1"/>
</dbReference>
<keyword evidence="10" id="KW-0408">Iron</keyword>
<dbReference type="Gene3D" id="3.90.380.10">
    <property type="entry name" value="Naphthalene 1,2-dioxygenase Alpha Subunit, Chain A, domain 1"/>
    <property type="match status" value="1"/>
</dbReference>
<keyword evidence="11" id="KW-0411">Iron-sulfur</keyword>
<comment type="pathway">
    <text evidence="3">Amine and polyamine biosynthesis; betaine biosynthesis via choline pathway; betaine aldehyde from choline (monooxygenase route): step 1/1.</text>
</comment>
<evidence type="ECO:0000256" key="3">
    <source>
        <dbReference type="ARBA" id="ARBA00004866"/>
    </source>
</evidence>
<evidence type="ECO:0000256" key="12">
    <source>
        <dbReference type="ARBA" id="ARBA00049097"/>
    </source>
</evidence>
<dbReference type="InterPro" id="IPR001663">
    <property type="entry name" value="Rng_hydr_dOase-A"/>
</dbReference>
<dbReference type="GO" id="GO:0051537">
    <property type="term" value="F:2 iron, 2 sulfur cluster binding"/>
    <property type="evidence" value="ECO:0007669"/>
    <property type="project" value="UniProtKB-KW"/>
</dbReference>
<evidence type="ECO:0000256" key="8">
    <source>
        <dbReference type="ARBA" id="ARBA00022723"/>
    </source>
</evidence>
<evidence type="ECO:0000256" key="5">
    <source>
        <dbReference type="ARBA" id="ARBA00012763"/>
    </source>
</evidence>
<name>A0A9P9J0Q8_9HYPO</name>
<feature type="domain" description="Rieske" evidence="13">
    <location>
        <begin position="48"/>
        <end position="145"/>
    </location>
</feature>
<comment type="similarity">
    <text evidence="4">Belongs to the choline monooxygenase family.</text>
</comment>
<dbReference type="EMBL" id="JAGMUU010000015">
    <property type="protein sequence ID" value="KAH7137269.1"/>
    <property type="molecule type" value="Genomic_DNA"/>
</dbReference>
<keyword evidence="7" id="KW-0001">2Fe-2S</keyword>
<dbReference type="Pfam" id="PF00848">
    <property type="entry name" value="Ring_hydroxyl_A"/>
    <property type="match status" value="1"/>
</dbReference>
<dbReference type="GO" id="GO:0019133">
    <property type="term" value="F:choline monooxygenase activity"/>
    <property type="evidence" value="ECO:0007669"/>
    <property type="project" value="UniProtKB-EC"/>
</dbReference>
<dbReference type="PANTHER" id="PTHR43756">
    <property type="entry name" value="CHOLINE MONOOXYGENASE, CHLOROPLASTIC"/>
    <property type="match status" value="1"/>
</dbReference>
<evidence type="ECO:0000259" key="13">
    <source>
        <dbReference type="PROSITE" id="PS51296"/>
    </source>
</evidence>
<dbReference type="PANTHER" id="PTHR43756:SF5">
    <property type="entry name" value="CHOLINE MONOOXYGENASE, CHLOROPLASTIC"/>
    <property type="match status" value="1"/>
</dbReference>
<dbReference type="CDD" id="cd03469">
    <property type="entry name" value="Rieske_RO_Alpha_N"/>
    <property type="match status" value="1"/>
</dbReference>
<dbReference type="PRINTS" id="PR00090">
    <property type="entry name" value="RNGDIOXGNASE"/>
</dbReference>
<dbReference type="Proteomes" id="UP000717696">
    <property type="component" value="Unassembled WGS sequence"/>
</dbReference>
<evidence type="ECO:0000256" key="1">
    <source>
        <dbReference type="ARBA" id="ARBA00001962"/>
    </source>
</evidence>
<evidence type="ECO:0000313" key="15">
    <source>
        <dbReference type="Proteomes" id="UP000717696"/>
    </source>
</evidence>
<evidence type="ECO:0000256" key="11">
    <source>
        <dbReference type="ARBA" id="ARBA00023014"/>
    </source>
</evidence>
<sequence length="376" mass="42667">MSMFESVVGLVVSQADDTEAVQPLPASWYTSKELYELERRAIFSKKWLLTTHKSRIPESGDWLRYDVAGFDFVITRDRTGTVNAFHNVCRHRAYPIVDGDKGHNNVLSCKYHGWSYGLNGKLAKAPGYQDLPGFDKAQNNLFSVHVHTDVNGFIWVNMDAAVKPENPWTDDIEAVDTQQRFKAYDFGDYVFDHTWEVEGDWNWKIMADGQILPYGSPTPEQVSNGSQVSSAYYFPTTSMNVSPHLFFMQRFEPSGPTKTVMKCEVYRNKNASDEDFSVIAEIQKRVSSEDTKLCAAAQRNLDAGLINEPALDKRPLLFHGSVRELVQSHHRREAEADAEIWPARQVLPESAKATETDVAFCSNVDCCRLKKKEMAF</sequence>
<keyword evidence="8" id="KW-0479">Metal-binding</keyword>
<proteinExistence type="inferred from homology"/>